<protein>
    <submittedName>
        <fullName evidence="3">Tetratricopeptide repeat protein</fullName>
    </submittedName>
</protein>
<keyword evidence="1" id="KW-0802">TPR repeat</keyword>
<dbReference type="Proteomes" id="UP000662747">
    <property type="component" value="Chromosome"/>
</dbReference>
<name>A0ABX7PA57_9BACT</name>
<sequence>MSVQRANQLIEAGLWLRLSGDLRGAQRLFERALELDPGNVRAKEYLDAAVASQSAGNVTPFSPPPAEVVPFQTQVMGKVVPAAPSLEGDWGAWAEGQGGPQQEGASWKTPAPVFLPETPGGGRMDAMDLLAREDDSEEPQVFALEDSDNDTPEAGASQGDTQEYGVPSGEGELEQLLRGAEDLLELDDHSGAVDLLFKAQELAPGDPRVEALRQRSERMLMAMLESKLGDLGRVPRVRLQPDDIIWLNLDHRAGFVLAQIDGAVTYEDLFALSGMTRLDTARILAQLLDEGVIVAG</sequence>
<evidence type="ECO:0000313" key="3">
    <source>
        <dbReference type="EMBL" id="QSQ27344.1"/>
    </source>
</evidence>
<evidence type="ECO:0000256" key="1">
    <source>
        <dbReference type="PROSITE-ProRule" id="PRU00339"/>
    </source>
</evidence>
<evidence type="ECO:0000313" key="4">
    <source>
        <dbReference type="Proteomes" id="UP000662747"/>
    </source>
</evidence>
<dbReference type="RefSeq" id="WP_206728866.1">
    <property type="nucleotide sequence ID" value="NZ_CP071090.1"/>
</dbReference>
<dbReference type="EMBL" id="CP071090">
    <property type="protein sequence ID" value="QSQ27344.1"/>
    <property type="molecule type" value="Genomic_DNA"/>
</dbReference>
<feature type="repeat" description="TPR" evidence="1">
    <location>
        <begin position="6"/>
        <end position="39"/>
    </location>
</feature>
<proteinExistence type="predicted"/>
<reference evidence="3 4" key="1">
    <citation type="submission" date="2021-02" db="EMBL/GenBank/DDBJ databases">
        <title>De Novo genome assembly of isolated myxobacteria.</title>
        <authorList>
            <person name="Stevens D.C."/>
        </authorList>
    </citation>
    <scope>NUCLEOTIDE SEQUENCE [LARGE SCALE GENOMIC DNA]</scope>
    <source>
        <strain evidence="4">SCPEA02</strain>
    </source>
</reference>
<dbReference type="InterPro" id="IPR019734">
    <property type="entry name" value="TPR_rpt"/>
</dbReference>
<dbReference type="SUPFAM" id="SSF48452">
    <property type="entry name" value="TPR-like"/>
    <property type="match status" value="1"/>
</dbReference>
<dbReference type="PROSITE" id="PS50005">
    <property type="entry name" value="TPR"/>
    <property type="match status" value="1"/>
</dbReference>
<accession>A0ABX7PA57</accession>
<keyword evidence="4" id="KW-1185">Reference proteome</keyword>
<dbReference type="InterPro" id="IPR011990">
    <property type="entry name" value="TPR-like_helical_dom_sf"/>
</dbReference>
<gene>
    <name evidence="3" type="ORF">JY651_21610</name>
</gene>
<feature type="region of interest" description="Disordered" evidence="2">
    <location>
        <begin position="144"/>
        <end position="168"/>
    </location>
</feature>
<dbReference type="Gene3D" id="1.25.40.10">
    <property type="entry name" value="Tetratricopeptide repeat domain"/>
    <property type="match status" value="1"/>
</dbReference>
<organism evidence="3 4">
    <name type="scientific">Pyxidicoccus parkwayensis</name>
    <dbReference type="NCBI Taxonomy" id="2813578"/>
    <lineage>
        <taxon>Bacteria</taxon>
        <taxon>Pseudomonadati</taxon>
        <taxon>Myxococcota</taxon>
        <taxon>Myxococcia</taxon>
        <taxon>Myxococcales</taxon>
        <taxon>Cystobacterineae</taxon>
        <taxon>Myxococcaceae</taxon>
        <taxon>Pyxidicoccus</taxon>
    </lineage>
</organism>
<feature type="region of interest" description="Disordered" evidence="2">
    <location>
        <begin position="92"/>
        <end position="111"/>
    </location>
</feature>
<evidence type="ECO:0000256" key="2">
    <source>
        <dbReference type="SAM" id="MobiDB-lite"/>
    </source>
</evidence>